<gene>
    <name evidence="3" type="ORF">LYSIN_01674</name>
</gene>
<keyword evidence="4" id="KW-1185">Reference proteome</keyword>
<name>A0A2S5D1G3_LYSSH</name>
<evidence type="ECO:0000259" key="2">
    <source>
        <dbReference type="Pfam" id="PF12395"/>
    </source>
</evidence>
<proteinExistence type="predicted"/>
<sequence>MAILHITFSLSTQGSIKHAIRQNHLQREESVICINDNFSIGPLTSMEERKKWLDTHIFKDVEEQELYEDIHNKWTKAIAGIPCDLDVWIWYSQNAHEEIALRYVMSEFVNKCSMVFGIDATAGLQRIQQDMSIRYTGELSADMLMKLRPEAKRFTIEECQRLAKEWDELKRNQSILRVWQNGIVHVNENMFDEKIMNSAKYLQASNNEQWLSPVNVIGQMLNTTDDYISETFIENRLLYLAQQGLFEISGDTTDINAYKINYIGQ</sequence>
<feature type="domain" description="DUF1835" evidence="1">
    <location>
        <begin position="4"/>
        <end position="118"/>
    </location>
</feature>
<accession>A0A2S5D1G3</accession>
<organism evidence="3 4">
    <name type="scientific">Lysinibacillus sphaericus</name>
    <name type="common">Bacillus sphaericus</name>
    <dbReference type="NCBI Taxonomy" id="1421"/>
    <lineage>
        <taxon>Bacteria</taxon>
        <taxon>Bacillati</taxon>
        <taxon>Bacillota</taxon>
        <taxon>Bacilli</taxon>
        <taxon>Bacillales</taxon>
        <taxon>Bacillaceae</taxon>
        <taxon>Lysinibacillus</taxon>
    </lineage>
</organism>
<evidence type="ECO:0008006" key="5">
    <source>
        <dbReference type="Google" id="ProtNLM"/>
    </source>
</evidence>
<dbReference type="AlphaFoldDB" id="A0A2S5D1G3"/>
<dbReference type="RefSeq" id="WP_103976936.1">
    <property type="nucleotide sequence ID" value="NZ_CP194323.1"/>
</dbReference>
<evidence type="ECO:0000313" key="4">
    <source>
        <dbReference type="Proteomes" id="UP000237319"/>
    </source>
</evidence>
<reference evidence="3 4" key="1">
    <citation type="submission" date="2017-11" db="EMBL/GenBank/DDBJ databases">
        <title>Genome sequence of Lysinibacillus sphaericus, a lignin-degrading bacteria isolated from municipal solid waste soil.</title>
        <authorList>
            <person name="Persinoti G.F."/>
            <person name="Paixao D.A."/>
            <person name="Bugg T.D."/>
            <person name="Squina F.M."/>
        </authorList>
    </citation>
    <scope>NUCLEOTIDE SEQUENCE [LARGE SCALE GENOMIC DNA]</scope>
    <source>
        <strain evidence="3 4">A1</strain>
    </source>
</reference>
<dbReference type="InterPro" id="IPR014973">
    <property type="entry name" value="DUF1835"/>
</dbReference>
<dbReference type="Proteomes" id="UP000237319">
    <property type="component" value="Unassembled WGS sequence"/>
</dbReference>
<comment type="caution">
    <text evidence="3">The sequence shown here is derived from an EMBL/GenBank/DDBJ whole genome shotgun (WGS) entry which is preliminary data.</text>
</comment>
<dbReference type="EMBL" id="PGLV01000001">
    <property type="protein sequence ID" value="POZ56891.1"/>
    <property type="molecule type" value="Genomic_DNA"/>
</dbReference>
<dbReference type="Pfam" id="PF08874">
    <property type="entry name" value="DUF1835"/>
    <property type="match status" value="1"/>
</dbReference>
<dbReference type="InterPro" id="IPR022123">
    <property type="entry name" value="DUF3658"/>
</dbReference>
<evidence type="ECO:0000259" key="1">
    <source>
        <dbReference type="Pfam" id="PF08874"/>
    </source>
</evidence>
<protein>
    <recommendedName>
        <fullName evidence="5">DUF1835 domain-containing protein</fullName>
    </recommendedName>
</protein>
<evidence type="ECO:0000313" key="3">
    <source>
        <dbReference type="EMBL" id="POZ56891.1"/>
    </source>
</evidence>
<feature type="domain" description="DUF3658" evidence="2">
    <location>
        <begin position="150"/>
        <end position="258"/>
    </location>
</feature>
<dbReference type="Pfam" id="PF12395">
    <property type="entry name" value="DUF3658"/>
    <property type="match status" value="1"/>
</dbReference>